<sequence length="220" mass="24746">MGYILAYEADLLGLIKENDLITAFEDGNIKVFFALWQEHIPVETNTVAQKLGFYLQIHFAIFPLKKNQGRITFCICYLLDRTDCEERISHFKTYLETSGAALSQTIEFLSFYALTFVPNPAAHPSIKEIFQESWEAELKMRLEKFLSVILKAASTPRLITLYVSFASSSHGRPHIGARGGTAPPWTCTSFLSCPSASVKIIDGNLEEVSATFLIENFPKH</sequence>
<dbReference type="GeneID" id="121394110"/>
<dbReference type="RefSeq" id="XP_041420047.1">
    <property type="nucleotide sequence ID" value="XM_041564113.1"/>
</dbReference>
<dbReference type="InterPro" id="IPR056327">
    <property type="entry name" value="ARMC9_CTLH-like_dom"/>
</dbReference>
<dbReference type="GO" id="GO:0036064">
    <property type="term" value="C:ciliary basal body"/>
    <property type="evidence" value="ECO:0007669"/>
    <property type="project" value="InterPro"/>
</dbReference>
<dbReference type="InterPro" id="IPR040369">
    <property type="entry name" value="ARMC9"/>
</dbReference>
<dbReference type="GO" id="GO:0097542">
    <property type="term" value="C:ciliary tip"/>
    <property type="evidence" value="ECO:0007669"/>
    <property type="project" value="TreeGrafter"/>
</dbReference>
<dbReference type="CTD" id="121394110"/>
<feature type="domain" description="ARMC9 CTLH-like" evidence="1">
    <location>
        <begin position="16"/>
        <end position="151"/>
    </location>
</feature>
<dbReference type="PANTHER" id="PTHR14881">
    <property type="entry name" value="LISH DOMAIN-CONTAINING PROTEIN ARMC9"/>
    <property type="match status" value="1"/>
</dbReference>
<dbReference type="Proteomes" id="UP000186698">
    <property type="component" value="Chromosome 5S"/>
</dbReference>
<organism evidence="2 3">
    <name type="scientific">Xenopus laevis</name>
    <name type="common">African clawed frog</name>
    <dbReference type="NCBI Taxonomy" id="8355"/>
    <lineage>
        <taxon>Eukaryota</taxon>
        <taxon>Metazoa</taxon>
        <taxon>Chordata</taxon>
        <taxon>Craniata</taxon>
        <taxon>Vertebrata</taxon>
        <taxon>Euteleostomi</taxon>
        <taxon>Amphibia</taxon>
        <taxon>Batrachia</taxon>
        <taxon>Anura</taxon>
        <taxon>Pipoidea</taxon>
        <taxon>Pipidae</taxon>
        <taxon>Xenopodinae</taxon>
        <taxon>Xenopus</taxon>
        <taxon>Xenopus</taxon>
    </lineage>
</organism>
<name>A0A8J1KRT9_XENLA</name>
<dbReference type="KEGG" id="xla:121394110"/>
<evidence type="ECO:0000313" key="2">
    <source>
        <dbReference type="Proteomes" id="UP000186698"/>
    </source>
</evidence>
<gene>
    <name evidence="3" type="primary">LOC121394110</name>
</gene>
<protein>
    <submittedName>
        <fullName evidence="3">LisH domain-containing protein ARMC9-like</fullName>
    </submittedName>
</protein>
<proteinExistence type="predicted"/>
<reference evidence="3" key="1">
    <citation type="submission" date="2025-08" db="UniProtKB">
        <authorList>
            <consortium name="RefSeq"/>
        </authorList>
    </citation>
    <scope>IDENTIFICATION</scope>
    <source>
        <strain evidence="3">J_2021</strain>
        <tissue evidence="3">Erythrocytes</tissue>
    </source>
</reference>
<evidence type="ECO:0000313" key="3">
    <source>
        <dbReference type="RefSeq" id="XP_041420047.1"/>
    </source>
</evidence>
<dbReference type="GO" id="GO:0060271">
    <property type="term" value="P:cilium assembly"/>
    <property type="evidence" value="ECO:0007669"/>
    <property type="project" value="InterPro"/>
</dbReference>
<dbReference type="AlphaFoldDB" id="A0A8J1KRT9"/>
<dbReference type="PANTHER" id="PTHR14881:SF4">
    <property type="entry name" value="LISH DOMAIN-CONTAINING PROTEIN ARMC9"/>
    <property type="match status" value="1"/>
</dbReference>
<evidence type="ECO:0000259" key="1">
    <source>
        <dbReference type="Pfam" id="PF23138"/>
    </source>
</evidence>
<keyword evidence="2" id="KW-1185">Reference proteome</keyword>
<dbReference type="OrthoDB" id="538223at2759"/>
<dbReference type="GO" id="GO:0005814">
    <property type="term" value="C:centriole"/>
    <property type="evidence" value="ECO:0007669"/>
    <property type="project" value="TreeGrafter"/>
</dbReference>
<accession>A0A8J1KRT9</accession>
<dbReference type="Pfam" id="PF23138">
    <property type="entry name" value="CTLH_Armc9"/>
    <property type="match status" value="1"/>
</dbReference>